<keyword evidence="6" id="KW-0411">Iron-sulfur</keyword>
<evidence type="ECO:0000256" key="1">
    <source>
        <dbReference type="ARBA" id="ARBA00001962"/>
    </source>
</evidence>
<comment type="cofactor">
    <cofactor evidence="1">
        <name>Fe cation</name>
        <dbReference type="ChEBI" id="CHEBI:24875"/>
    </cofactor>
</comment>
<keyword evidence="8" id="KW-0223">Dioxygenase</keyword>
<dbReference type="CDD" id="cd03469">
    <property type="entry name" value="Rieske_RO_Alpha_N"/>
    <property type="match status" value="1"/>
</dbReference>
<dbReference type="EMBL" id="JBBHJY010000010">
    <property type="protein sequence ID" value="MEJ6011629.1"/>
    <property type="molecule type" value="Genomic_DNA"/>
</dbReference>
<dbReference type="GO" id="GO:0051213">
    <property type="term" value="F:dioxygenase activity"/>
    <property type="evidence" value="ECO:0007669"/>
    <property type="project" value="UniProtKB-KW"/>
</dbReference>
<dbReference type="SUPFAM" id="SSF50022">
    <property type="entry name" value="ISP domain"/>
    <property type="match status" value="1"/>
</dbReference>
<evidence type="ECO:0000313" key="9">
    <source>
        <dbReference type="Proteomes" id="UP001379235"/>
    </source>
</evidence>
<dbReference type="PRINTS" id="PR00090">
    <property type="entry name" value="RNGDIOXGNASE"/>
</dbReference>
<evidence type="ECO:0000256" key="6">
    <source>
        <dbReference type="ARBA" id="ARBA00023014"/>
    </source>
</evidence>
<reference evidence="8 9" key="1">
    <citation type="submission" date="2024-03" db="EMBL/GenBank/DDBJ databases">
        <authorList>
            <person name="Jo J.-H."/>
        </authorList>
    </citation>
    <scope>NUCLEOTIDE SEQUENCE [LARGE SCALE GENOMIC DNA]</scope>
    <source>
        <strain evidence="8 9">AS3R-12</strain>
    </source>
</reference>
<feature type="domain" description="Rieske" evidence="7">
    <location>
        <begin position="43"/>
        <end position="158"/>
    </location>
</feature>
<dbReference type="Pfam" id="PF00355">
    <property type="entry name" value="Rieske"/>
    <property type="match status" value="1"/>
</dbReference>
<dbReference type="InterPro" id="IPR015879">
    <property type="entry name" value="Ring_hydroxy_dOase_asu_C_dom"/>
</dbReference>
<name>A0ABU8SCD4_9SPHN</name>
<proteinExistence type="predicted"/>
<dbReference type="PANTHER" id="PTHR43756:SF5">
    <property type="entry name" value="CHOLINE MONOOXYGENASE, CHLOROPLASTIC"/>
    <property type="match status" value="1"/>
</dbReference>
<comment type="caution">
    <text evidence="8">The sequence shown here is derived from an EMBL/GenBank/DDBJ whole genome shotgun (WGS) entry which is preliminary data.</text>
</comment>
<keyword evidence="2" id="KW-0001">2Fe-2S</keyword>
<keyword evidence="4" id="KW-0560">Oxidoreductase</keyword>
<evidence type="ECO:0000259" key="7">
    <source>
        <dbReference type="PROSITE" id="PS51296"/>
    </source>
</evidence>
<protein>
    <submittedName>
        <fullName evidence="8">Aromatic ring-hydroxylating dioxygenase subunit alpha</fullName>
    </submittedName>
</protein>
<dbReference type="SUPFAM" id="SSF55961">
    <property type="entry name" value="Bet v1-like"/>
    <property type="match status" value="1"/>
</dbReference>
<sequence>MADISGIVENADELEQPVTIGVEAYISEDYVRAERDRLWRRTWLQAGRLEDMPNVGDFITFDILDDSILVVRNSADEISAHWNVCTHRGRRLVDTPKGRRNARGNRKNFVCGFHGWTFDGKGTCVHVPEREHWQGKLNDDDIRLGSVKCDTWGGWVWINMDPDAEPLADYLSPANTMLDPYQLHNMRYRWRQFVVFDCNWKVALEAFNETYHVPVTHPEFMEFGSFPGWGHNQGKHSNIGYDAPKDMEENAGKLRVGTGDDARISTAQMQNYTWKAANTNTTQTMVDVANALVDELPEGTPPAEVLGYWITRSKQIDAQRGVVWPEVPSSHTAQAGTAWQIFPNFQIGHAVNNMLCYMARPYGNDPNKCYFEAAVFELFAEGEAPETDWEYIEPDDWPAVLQQDFNNMAAVQQGMKSGGFKGTKPNPYRERAIPSLHWNLAKFMGTGAPKKLG</sequence>
<dbReference type="PROSITE" id="PS51296">
    <property type="entry name" value="RIESKE"/>
    <property type="match status" value="1"/>
</dbReference>
<dbReference type="InterPro" id="IPR001663">
    <property type="entry name" value="Rng_hydr_dOase-A"/>
</dbReference>
<dbReference type="PANTHER" id="PTHR43756">
    <property type="entry name" value="CHOLINE MONOOXYGENASE, CHLOROPLASTIC"/>
    <property type="match status" value="1"/>
</dbReference>
<gene>
    <name evidence="8" type="ORF">WG900_17075</name>
</gene>
<evidence type="ECO:0000256" key="3">
    <source>
        <dbReference type="ARBA" id="ARBA00022723"/>
    </source>
</evidence>
<accession>A0ABU8SCD4</accession>
<dbReference type="Pfam" id="PF00848">
    <property type="entry name" value="Ring_hydroxyl_A"/>
    <property type="match status" value="1"/>
</dbReference>
<evidence type="ECO:0000256" key="5">
    <source>
        <dbReference type="ARBA" id="ARBA00023004"/>
    </source>
</evidence>
<keyword evidence="3" id="KW-0479">Metal-binding</keyword>
<keyword evidence="5" id="KW-0408">Iron</keyword>
<dbReference type="Gene3D" id="2.102.10.10">
    <property type="entry name" value="Rieske [2Fe-2S] iron-sulphur domain"/>
    <property type="match status" value="1"/>
</dbReference>
<evidence type="ECO:0000256" key="2">
    <source>
        <dbReference type="ARBA" id="ARBA00022714"/>
    </source>
</evidence>
<dbReference type="RefSeq" id="WP_339969061.1">
    <property type="nucleotide sequence ID" value="NZ_JBBHJY010000010.1"/>
</dbReference>
<dbReference type="Proteomes" id="UP001379235">
    <property type="component" value="Unassembled WGS sequence"/>
</dbReference>
<evidence type="ECO:0000313" key="8">
    <source>
        <dbReference type="EMBL" id="MEJ6011629.1"/>
    </source>
</evidence>
<keyword evidence="9" id="KW-1185">Reference proteome</keyword>
<dbReference type="InterPro" id="IPR017941">
    <property type="entry name" value="Rieske_2Fe-2S"/>
</dbReference>
<dbReference type="InterPro" id="IPR036922">
    <property type="entry name" value="Rieske_2Fe-2S_sf"/>
</dbReference>
<evidence type="ECO:0000256" key="4">
    <source>
        <dbReference type="ARBA" id="ARBA00023002"/>
    </source>
</evidence>
<organism evidence="8 9">
    <name type="scientific">Novosphingobium aquae</name>
    <dbReference type="NCBI Taxonomy" id="3133435"/>
    <lineage>
        <taxon>Bacteria</taxon>
        <taxon>Pseudomonadati</taxon>
        <taxon>Pseudomonadota</taxon>
        <taxon>Alphaproteobacteria</taxon>
        <taxon>Sphingomonadales</taxon>
        <taxon>Sphingomonadaceae</taxon>
        <taxon>Novosphingobium</taxon>
    </lineage>
</organism>
<dbReference type="Gene3D" id="3.90.380.10">
    <property type="entry name" value="Naphthalene 1,2-dioxygenase Alpha Subunit, Chain A, domain 1"/>
    <property type="match status" value="1"/>
</dbReference>